<comment type="caution">
    <text evidence="1">The sequence shown here is derived from an EMBL/GenBank/DDBJ whole genome shotgun (WGS) entry which is preliminary data.</text>
</comment>
<evidence type="ECO:0000313" key="1">
    <source>
        <dbReference type="EMBL" id="ODS34650.1"/>
    </source>
</evidence>
<name>A0A1E3XGA7_9BACT</name>
<gene>
    <name evidence="1" type="ORF">SCARUB_00230</name>
</gene>
<reference evidence="1 2" key="1">
    <citation type="submission" date="2016-07" db="EMBL/GenBank/DDBJ databases">
        <title>Draft genome of Scalindua rubra, obtained from a brine-seawater interface in the Red Sea, sheds light on salt adaptation in anammox bacteria.</title>
        <authorList>
            <person name="Speth D.R."/>
            <person name="Lagkouvardos I."/>
            <person name="Wang Y."/>
            <person name="Qian P.-Y."/>
            <person name="Dutilh B.E."/>
            <person name="Jetten M.S."/>
        </authorList>
    </citation>
    <scope>NUCLEOTIDE SEQUENCE [LARGE SCALE GENOMIC DNA]</scope>
    <source>
        <strain evidence="1">BSI-1</strain>
    </source>
</reference>
<dbReference type="EMBL" id="MAYW01000003">
    <property type="protein sequence ID" value="ODS34650.1"/>
    <property type="molecule type" value="Genomic_DNA"/>
</dbReference>
<protein>
    <submittedName>
        <fullName evidence="1">Uncharacterized protein</fullName>
    </submittedName>
</protein>
<organism evidence="1 2">
    <name type="scientific">Candidatus Scalindua rubra</name>
    <dbReference type="NCBI Taxonomy" id="1872076"/>
    <lineage>
        <taxon>Bacteria</taxon>
        <taxon>Pseudomonadati</taxon>
        <taxon>Planctomycetota</taxon>
        <taxon>Candidatus Brocadiia</taxon>
        <taxon>Candidatus Brocadiales</taxon>
        <taxon>Candidatus Scalinduaceae</taxon>
        <taxon>Candidatus Scalindua</taxon>
    </lineage>
</organism>
<evidence type="ECO:0000313" key="2">
    <source>
        <dbReference type="Proteomes" id="UP000094056"/>
    </source>
</evidence>
<sequence>MSMGYEDVIENHRAILVEAGATNVSAYIDKLCSNHNNNDVFADLLFEGRSALMFLKNGFLVEMQESPDINIGFAGYQLYAEVKHFRLKEQDRIDQVNMEAFQDELIPYGDTVPSEVVAAWDQVVQVAKRKIKQYHKNAPYILVIGSSSPNCIDDSIIRTAINIITEKISNGSWPQLKKLSGILLISPEYNIGGKRNVYFYYAHTVGNPLTQTIIEKLSSIQIG</sequence>
<dbReference type="Proteomes" id="UP000094056">
    <property type="component" value="Unassembled WGS sequence"/>
</dbReference>
<dbReference type="AlphaFoldDB" id="A0A1E3XGA7"/>
<accession>A0A1E3XGA7</accession>
<proteinExistence type="predicted"/>